<evidence type="ECO:0000259" key="5">
    <source>
        <dbReference type="PROSITE" id="PS51194"/>
    </source>
</evidence>
<organism evidence="6">
    <name type="scientific">Desulfitobacterium hafniense</name>
    <name type="common">Desulfitobacterium frappieri</name>
    <dbReference type="NCBI Taxonomy" id="49338"/>
    <lineage>
        <taxon>Bacteria</taxon>
        <taxon>Bacillati</taxon>
        <taxon>Bacillota</taxon>
        <taxon>Clostridia</taxon>
        <taxon>Eubacteriales</taxon>
        <taxon>Desulfitobacteriaceae</taxon>
        <taxon>Desulfitobacterium</taxon>
    </lineage>
</organism>
<evidence type="ECO:0000313" key="6">
    <source>
        <dbReference type="EMBL" id="CDX05018.1"/>
    </source>
</evidence>
<dbReference type="Pfam" id="PF04851">
    <property type="entry name" value="ResIII"/>
    <property type="match status" value="1"/>
</dbReference>
<dbReference type="SMART" id="SM00487">
    <property type="entry name" value="DEXDc"/>
    <property type="match status" value="1"/>
</dbReference>
<feature type="domain" description="Helicase C-terminal" evidence="5">
    <location>
        <begin position="475"/>
        <end position="623"/>
    </location>
</feature>
<dbReference type="PROSITE" id="PS51192">
    <property type="entry name" value="HELICASE_ATP_BIND_1"/>
    <property type="match status" value="1"/>
</dbReference>
<evidence type="ECO:0000256" key="2">
    <source>
        <dbReference type="ARBA" id="ARBA00022840"/>
    </source>
</evidence>
<sequence>MFYVFVADSGEMTLSPLIDDKHLAEGAEVLRPGLPLSFAQSLLGEIDEQRQGSGRGGVWPLWGGCSRKRGEDKKRDGAWAKRAMLRTLKGYPGLREQNWRWEKGNSPEASWQNELKDNLGSITDKERVGDFLARTEGRLLAKADLQRLGQECRLSYPEILNLCHEQVGKGDAQWIPAVTRVGKGWRCERCGETKVEEWISIYGPAATCPACTALGAVSSLHELYRSGAPFQTMFSSSAESDHLSYSSFSDCGNTAWEFSPRWELSPAQKLAAQQVSEFVKEGAGERGVIQGRNAEKEMLLWAACGAGKTEVCFPAAAWALEQGKKVLFAAPRQDVVLDVAPRLQGDFPGLKLSVLTGTSQERFTPAPFVLATTHQILRFYQAFDLIFLDEMDAFPYYGSTALAWGMERALRTGGKRVYLTATPSRESLEKVKAGGMELIRLAARHHGKAVPVPQWRRIGGSMAPEHGCSGEQGEKVLQWLKELALWGPVLLFVPKISWVNPWVEILKKEFPQWSISGSYSADPSRAEKIAALREGRFRIFVCTSILERGVTLPNAQIMVLEADHGVFDERALVQMAGRVGRTQENPTGNALFLSRQKTSAIAKAIYWIKEQNELAFAQGLIDN</sequence>
<evidence type="ECO:0000256" key="1">
    <source>
        <dbReference type="ARBA" id="ARBA00022741"/>
    </source>
</evidence>
<dbReference type="PANTHER" id="PTHR30580">
    <property type="entry name" value="PRIMOSOMAL PROTEIN N"/>
    <property type="match status" value="1"/>
</dbReference>
<protein>
    <submittedName>
        <fullName evidence="6">ComF operon protein 1</fullName>
    </submittedName>
</protein>
<dbReference type="PROSITE" id="PS51194">
    <property type="entry name" value="HELICASE_CTER"/>
    <property type="match status" value="1"/>
</dbReference>
<dbReference type="SUPFAM" id="SSF52540">
    <property type="entry name" value="P-loop containing nucleoside triphosphate hydrolases"/>
    <property type="match status" value="1"/>
</dbReference>
<evidence type="ECO:0000256" key="3">
    <source>
        <dbReference type="ARBA" id="ARBA00023125"/>
    </source>
</evidence>
<dbReference type="GO" id="GO:0043138">
    <property type="term" value="F:3'-5' DNA helicase activity"/>
    <property type="evidence" value="ECO:0007669"/>
    <property type="project" value="TreeGrafter"/>
</dbReference>
<evidence type="ECO:0000259" key="4">
    <source>
        <dbReference type="PROSITE" id="PS51192"/>
    </source>
</evidence>
<dbReference type="Pfam" id="PF00271">
    <property type="entry name" value="Helicase_C"/>
    <property type="match status" value="1"/>
</dbReference>
<dbReference type="InterPro" id="IPR014001">
    <property type="entry name" value="Helicase_ATP-bd"/>
</dbReference>
<keyword evidence="3" id="KW-0238">DNA-binding</keyword>
<dbReference type="GO" id="GO:0005524">
    <property type="term" value="F:ATP binding"/>
    <property type="evidence" value="ECO:0007669"/>
    <property type="project" value="UniProtKB-KW"/>
</dbReference>
<keyword evidence="2" id="KW-0067">ATP-binding</keyword>
<dbReference type="SMART" id="SM00490">
    <property type="entry name" value="HELICc"/>
    <property type="match status" value="1"/>
</dbReference>
<dbReference type="PATRIC" id="fig|49338.4.peg.5526"/>
<dbReference type="GO" id="GO:0006310">
    <property type="term" value="P:DNA recombination"/>
    <property type="evidence" value="ECO:0007669"/>
    <property type="project" value="TreeGrafter"/>
</dbReference>
<dbReference type="PANTHER" id="PTHR30580:SF1">
    <property type="entry name" value="COMF OPERON PROTEIN 1"/>
    <property type="match status" value="1"/>
</dbReference>
<keyword evidence="1" id="KW-0547">Nucleotide-binding</keyword>
<dbReference type="AlphaFoldDB" id="A0A098B817"/>
<dbReference type="GO" id="GO:0016787">
    <property type="term" value="F:hydrolase activity"/>
    <property type="evidence" value="ECO:0007669"/>
    <property type="project" value="InterPro"/>
</dbReference>
<dbReference type="Gene3D" id="3.40.50.300">
    <property type="entry name" value="P-loop containing nucleotide triphosphate hydrolases"/>
    <property type="match status" value="2"/>
</dbReference>
<reference evidence="6" key="1">
    <citation type="submission" date="2014-07" db="EMBL/GenBank/DDBJ databases">
        <authorList>
            <person name="Hornung V.Bastian."/>
        </authorList>
    </citation>
    <scope>NUCLEOTIDE SEQUENCE</scope>
    <source>
        <strain evidence="6">PCE-S</strain>
    </source>
</reference>
<dbReference type="EMBL" id="LK996017">
    <property type="protein sequence ID" value="CDX05018.1"/>
    <property type="molecule type" value="Genomic_DNA"/>
</dbReference>
<accession>A0A098B817</accession>
<proteinExistence type="predicted"/>
<gene>
    <name evidence="6" type="ORF">DPCES_5132</name>
</gene>
<dbReference type="RefSeq" id="WP_208926695.1">
    <property type="nucleotide sequence ID" value="NZ_LK996017.1"/>
</dbReference>
<dbReference type="GO" id="GO:0006302">
    <property type="term" value="P:double-strand break repair"/>
    <property type="evidence" value="ECO:0007669"/>
    <property type="project" value="TreeGrafter"/>
</dbReference>
<dbReference type="InterPro" id="IPR027417">
    <property type="entry name" value="P-loop_NTPase"/>
</dbReference>
<name>A0A098B817_DESHA</name>
<dbReference type="InterPro" id="IPR001650">
    <property type="entry name" value="Helicase_C-like"/>
</dbReference>
<dbReference type="GO" id="GO:0003677">
    <property type="term" value="F:DNA binding"/>
    <property type="evidence" value="ECO:0007669"/>
    <property type="project" value="UniProtKB-KW"/>
</dbReference>
<feature type="domain" description="Helicase ATP-binding" evidence="4">
    <location>
        <begin position="289"/>
        <end position="441"/>
    </location>
</feature>
<dbReference type="GO" id="GO:0006270">
    <property type="term" value="P:DNA replication initiation"/>
    <property type="evidence" value="ECO:0007669"/>
    <property type="project" value="TreeGrafter"/>
</dbReference>
<dbReference type="InterPro" id="IPR006935">
    <property type="entry name" value="Helicase/UvrB_N"/>
</dbReference>